<evidence type="ECO:0000313" key="2">
    <source>
        <dbReference type="EMBL" id="AXW87269.1"/>
    </source>
</evidence>
<sequence>MEQPTETFFKSFYCIKRLTQFNNVKLSPTAKDIFLFMLSLHSSGLEIFPSHAYLADMLGVGRKAIILGISQLEKAGMIESTQRMDSSKVYRVLLTPDQIIKNEPLPSYKSDEEDSDYKLPAYEGIE</sequence>
<dbReference type="InterPro" id="IPR036390">
    <property type="entry name" value="WH_DNA-bd_sf"/>
</dbReference>
<dbReference type="RefSeq" id="WP_094117625.1">
    <property type="nucleotide sequence ID" value="NZ_CP023009.1"/>
</dbReference>
<dbReference type="KEGG" id="lbq:CKQ53_09925"/>
<evidence type="ECO:0000256" key="1">
    <source>
        <dbReference type="SAM" id="MobiDB-lite"/>
    </source>
</evidence>
<accession>A0AAD0SG88</accession>
<dbReference type="Gene3D" id="1.10.10.10">
    <property type="entry name" value="Winged helix-like DNA-binding domain superfamily/Winged helix DNA-binding domain"/>
    <property type="match status" value="1"/>
</dbReference>
<evidence type="ECO:0000313" key="3">
    <source>
        <dbReference type="Proteomes" id="UP000263881"/>
    </source>
</evidence>
<organism evidence="2 3">
    <name type="scientific">Lonsdalea britannica</name>
    <dbReference type="NCBI Taxonomy" id="1082704"/>
    <lineage>
        <taxon>Bacteria</taxon>
        <taxon>Pseudomonadati</taxon>
        <taxon>Pseudomonadota</taxon>
        <taxon>Gammaproteobacteria</taxon>
        <taxon>Enterobacterales</taxon>
        <taxon>Pectobacteriaceae</taxon>
        <taxon>Lonsdalea</taxon>
    </lineage>
</organism>
<proteinExistence type="predicted"/>
<dbReference type="SUPFAM" id="SSF46785">
    <property type="entry name" value="Winged helix' DNA-binding domain"/>
    <property type="match status" value="1"/>
</dbReference>
<gene>
    <name evidence="2" type="ORF">CKQ53_09925</name>
</gene>
<feature type="region of interest" description="Disordered" evidence="1">
    <location>
        <begin position="102"/>
        <end position="126"/>
    </location>
</feature>
<dbReference type="Pfam" id="PF13730">
    <property type="entry name" value="HTH_36"/>
    <property type="match status" value="1"/>
</dbReference>
<protein>
    <submittedName>
        <fullName evidence="2">Helix-turn-helix domain-containing protein</fullName>
    </submittedName>
</protein>
<dbReference type="InterPro" id="IPR036388">
    <property type="entry name" value="WH-like_DNA-bd_sf"/>
</dbReference>
<keyword evidence="3" id="KW-1185">Reference proteome</keyword>
<dbReference type="EMBL" id="CP023009">
    <property type="protein sequence ID" value="AXW87269.1"/>
    <property type="molecule type" value="Genomic_DNA"/>
</dbReference>
<name>A0AAD0SG88_9GAMM</name>
<reference evidence="2 3" key="1">
    <citation type="submission" date="2017-08" db="EMBL/GenBank/DDBJ databases">
        <title>Comparative genomics of bacteria isolated from necrotic lesions of AOD affected trees.</title>
        <authorList>
            <person name="Doonan J."/>
            <person name="Denman S."/>
            <person name="McDonald J.E."/>
        </authorList>
    </citation>
    <scope>NUCLEOTIDE SEQUENCE [LARGE SCALE GENOMIC DNA]</scope>
    <source>
        <strain evidence="2 3">477</strain>
    </source>
</reference>
<dbReference type="Proteomes" id="UP000263881">
    <property type="component" value="Chromosome"/>
</dbReference>
<dbReference type="AlphaFoldDB" id="A0AAD0SG88"/>